<evidence type="ECO:0000256" key="6">
    <source>
        <dbReference type="HAMAP-Rule" id="MF_02040"/>
    </source>
</evidence>
<dbReference type="InterPro" id="IPR033756">
    <property type="entry name" value="YlxH/NBP35"/>
</dbReference>
<gene>
    <name evidence="7" type="primary">mrp</name>
    <name evidence="7" type="ORF">PCIT_a2872</name>
</gene>
<comment type="caution">
    <text evidence="7">The sequence shown here is derived from an EMBL/GenBank/DDBJ whole genome shotgun (WGS) entry which is preliminary data.</text>
</comment>
<dbReference type="GO" id="GO:0005524">
    <property type="term" value="F:ATP binding"/>
    <property type="evidence" value="ECO:0007669"/>
    <property type="project" value="UniProtKB-UniRule"/>
</dbReference>
<dbReference type="SUPFAM" id="SSF52540">
    <property type="entry name" value="P-loop containing nucleoside triphosphate hydrolases"/>
    <property type="match status" value="1"/>
</dbReference>
<dbReference type="InterPro" id="IPR044304">
    <property type="entry name" value="NUBPL-like"/>
</dbReference>
<dbReference type="AlphaFoldDB" id="A0AAD4AHQ5"/>
<dbReference type="Gene3D" id="3.40.50.300">
    <property type="entry name" value="P-loop containing nucleotide triphosphate hydrolases"/>
    <property type="match status" value="1"/>
</dbReference>
<keyword evidence="1 6" id="KW-0479">Metal-binding</keyword>
<dbReference type="PROSITE" id="PS01215">
    <property type="entry name" value="MRP"/>
    <property type="match status" value="1"/>
</dbReference>
<dbReference type="InterPro" id="IPR027417">
    <property type="entry name" value="P-loop_NTPase"/>
</dbReference>
<dbReference type="GO" id="GO:0046872">
    <property type="term" value="F:metal ion binding"/>
    <property type="evidence" value="ECO:0007669"/>
    <property type="project" value="UniProtKB-KW"/>
</dbReference>
<keyword evidence="5 6" id="KW-0411">Iron-sulfur</keyword>
<protein>
    <recommendedName>
        <fullName evidence="6">Iron-sulfur cluster carrier protein</fullName>
    </recommendedName>
</protein>
<accession>A0AAD4AHQ5</accession>
<feature type="binding site" evidence="6">
    <location>
        <begin position="121"/>
        <end position="128"/>
    </location>
    <ligand>
        <name>ATP</name>
        <dbReference type="ChEBI" id="CHEBI:30616"/>
    </ligand>
</feature>
<sequence>MLHNSEVFFITRVRFISMFGINKLFKKNNSDRTRLYEVLDAYKSGVFPLGIEREWVVNYTQDNGVISLALQIPFAVKSVNSCLTDYLTKELGQSVKLTIDVKLPDVHKYKKVKHILLVASGKGGVGKSTTAAFLAQALSAEGGRVGVLDADIYGPSIPTIFGVQDAKPTSKDNKTLNPIIKDAVSIQSIGFLVPAENATVWRGPMASQALNQLLNETEWGELDYLIVDMPPGTGDIQLTMTQKVPASGALIVTTPQDLALADAQKGIAMFNQVNLPILGLIENMSHFLCGHCGEKNHIFGQHGGADLASRHGVPLIAEVPLDINIRETSEQGENILTASTEQVANYVACAQLVGSILHYQTQSTSTVDIVITDD</sequence>
<comment type="similarity">
    <text evidence="6">Belongs to the Mrp/NBP35 ATP-binding proteins family.</text>
</comment>
<proteinExistence type="inferred from homology"/>
<comment type="function">
    <text evidence="6">Binds and transfers iron-sulfur (Fe-S) clusters to target apoproteins. Can hydrolyze ATP.</text>
</comment>
<evidence type="ECO:0000256" key="4">
    <source>
        <dbReference type="ARBA" id="ARBA00023004"/>
    </source>
</evidence>
<evidence type="ECO:0000256" key="3">
    <source>
        <dbReference type="ARBA" id="ARBA00022840"/>
    </source>
</evidence>
<organism evidence="7 8">
    <name type="scientific">Pseudoalteromonas citrea</name>
    <dbReference type="NCBI Taxonomy" id="43655"/>
    <lineage>
        <taxon>Bacteria</taxon>
        <taxon>Pseudomonadati</taxon>
        <taxon>Pseudomonadota</taxon>
        <taxon>Gammaproteobacteria</taxon>
        <taxon>Alteromonadales</taxon>
        <taxon>Pseudoalteromonadaceae</taxon>
        <taxon>Pseudoalteromonas</taxon>
    </lineage>
</organism>
<dbReference type="Proteomes" id="UP000016487">
    <property type="component" value="Unassembled WGS sequence"/>
</dbReference>
<keyword evidence="6" id="KW-0378">Hydrolase</keyword>
<dbReference type="Pfam" id="PF10609">
    <property type="entry name" value="ParA"/>
    <property type="match status" value="1"/>
</dbReference>
<dbReference type="InterPro" id="IPR019591">
    <property type="entry name" value="Mrp/NBP35_ATP-bd"/>
</dbReference>
<evidence type="ECO:0000256" key="1">
    <source>
        <dbReference type="ARBA" id="ARBA00022723"/>
    </source>
</evidence>
<comment type="subunit">
    <text evidence="6">Homodimer.</text>
</comment>
<evidence type="ECO:0000256" key="2">
    <source>
        <dbReference type="ARBA" id="ARBA00022741"/>
    </source>
</evidence>
<keyword evidence="3 6" id="KW-0067">ATP-binding</keyword>
<keyword evidence="4 6" id="KW-0408">Iron</keyword>
<dbReference type="GO" id="GO:0016226">
    <property type="term" value="P:iron-sulfur cluster assembly"/>
    <property type="evidence" value="ECO:0007669"/>
    <property type="project" value="InterPro"/>
</dbReference>
<dbReference type="HAMAP" id="MF_02040">
    <property type="entry name" value="Mrp_NBP35"/>
    <property type="match status" value="1"/>
</dbReference>
<dbReference type="PANTHER" id="PTHR42961:SF2">
    <property type="entry name" value="IRON-SULFUR PROTEIN NUBPL"/>
    <property type="match status" value="1"/>
</dbReference>
<evidence type="ECO:0000256" key="5">
    <source>
        <dbReference type="ARBA" id="ARBA00023014"/>
    </source>
</evidence>
<evidence type="ECO:0000313" key="7">
    <source>
        <dbReference type="EMBL" id="KAF7769947.1"/>
    </source>
</evidence>
<reference evidence="7" key="2">
    <citation type="submission" date="2015-03" db="EMBL/GenBank/DDBJ databases">
        <title>Genome sequence of Pseudoalteromonas citrea.</title>
        <authorList>
            <person name="Xie B.-B."/>
            <person name="Rong J.-C."/>
            <person name="Qin Q.-L."/>
            <person name="Zhang Y.-Z."/>
        </authorList>
    </citation>
    <scope>NUCLEOTIDE SEQUENCE</scope>
    <source>
        <strain evidence="7">DSM 8771</strain>
    </source>
</reference>
<dbReference type="InterPro" id="IPR000808">
    <property type="entry name" value="Mrp-like_CS"/>
</dbReference>
<name>A0AAD4AHQ5_9GAMM</name>
<dbReference type="CDD" id="cd02037">
    <property type="entry name" value="Mrp_NBP35"/>
    <property type="match status" value="1"/>
</dbReference>
<dbReference type="GO" id="GO:0016887">
    <property type="term" value="F:ATP hydrolysis activity"/>
    <property type="evidence" value="ECO:0007669"/>
    <property type="project" value="UniProtKB-UniRule"/>
</dbReference>
<evidence type="ECO:0000313" key="8">
    <source>
        <dbReference type="Proteomes" id="UP000016487"/>
    </source>
</evidence>
<dbReference type="FunFam" id="3.40.50.300:FF:001119">
    <property type="entry name" value="Iron-sulfur cluster carrier protein"/>
    <property type="match status" value="1"/>
</dbReference>
<dbReference type="GO" id="GO:0051539">
    <property type="term" value="F:4 iron, 4 sulfur cluster binding"/>
    <property type="evidence" value="ECO:0007669"/>
    <property type="project" value="TreeGrafter"/>
</dbReference>
<reference evidence="7" key="1">
    <citation type="journal article" date="2012" name="J. Bacteriol.">
        <title>Genome sequences of type strains of seven species of the marine bacterium Pseudoalteromonas.</title>
        <authorList>
            <person name="Xie B.B."/>
            <person name="Shu Y.L."/>
            <person name="Qin Q.L."/>
            <person name="Rong J.C."/>
            <person name="Zhang X.Y."/>
            <person name="Chen X.L."/>
            <person name="Shi M."/>
            <person name="He H.L."/>
            <person name="Zhou B.C."/>
            <person name="Zhang Y.Z."/>
        </authorList>
    </citation>
    <scope>NUCLEOTIDE SEQUENCE</scope>
    <source>
        <strain evidence="7">DSM 8771</strain>
    </source>
</reference>
<dbReference type="GO" id="GO:0140663">
    <property type="term" value="F:ATP-dependent FeS chaperone activity"/>
    <property type="evidence" value="ECO:0007669"/>
    <property type="project" value="InterPro"/>
</dbReference>
<dbReference type="EMBL" id="AHBZ03000021">
    <property type="protein sequence ID" value="KAF7769947.1"/>
    <property type="molecule type" value="Genomic_DNA"/>
</dbReference>
<keyword evidence="2 6" id="KW-0547">Nucleotide-binding</keyword>
<dbReference type="PANTHER" id="PTHR42961">
    <property type="entry name" value="IRON-SULFUR PROTEIN NUBPL"/>
    <property type="match status" value="1"/>
</dbReference>